<dbReference type="Proteomes" id="UP000558488">
    <property type="component" value="Unassembled WGS sequence"/>
</dbReference>
<keyword evidence="2" id="KW-1185">Reference proteome</keyword>
<sequence>MLLSHHCPAREWQMLKTTCCLSHWGLYFRAWGAHARTGSQHQRGAGGRAWAGFSDSLPHRPQSRGLPRVAPGRDESCSCRNLPKALFCQILEGRAGEGRCAGDAILSDKLMLWSPQTVFFLLSLSLSGG</sequence>
<accession>A0A7J7VV84</accession>
<name>A0A7J7VV84_PIPKU</name>
<evidence type="ECO:0000313" key="2">
    <source>
        <dbReference type="Proteomes" id="UP000558488"/>
    </source>
</evidence>
<proteinExistence type="predicted"/>
<dbReference type="AlphaFoldDB" id="A0A7J7VV84"/>
<organism evidence="1 2">
    <name type="scientific">Pipistrellus kuhlii</name>
    <name type="common">Kuhl's pipistrelle</name>
    <dbReference type="NCBI Taxonomy" id="59472"/>
    <lineage>
        <taxon>Eukaryota</taxon>
        <taxon>Metazoa</taxon>
        <taxon>Chordata</taxon>
        <taxon>Craniata</taxon>
        <taxon>Vertebrata</taxon>
        <taxon>Euteleostomi</taxon>
        <taxon>Mammalia</taxon>
        <taxon>Eutheria</taxon>
        <taxon>Laurasiatheria</taxon>
        <taxon>Chiroptera</taxon>
        <taxon>Yangochiroptera</taxon>
        <taxon>Vespertilionidae</taxon>
        <taxon>Pipistrellus</taxon>
    </lineage>
</organism>
<protein>
    <submittedName>
        <fullName evidence="1">Uncharacterized protein</fullName>
    </submittedName>
</protein>
<reference evidence="1 2" key="1">
    <citation type="journal article" date="2020" name="Nature">
        <title>Six reference-quality genomes reveal evolution of bat adaptations.</title>
        <authorList>
            <person name="Jebb D."/>
            <person name="Huang Z."/>
            <person name="Pippel M."/>
            <person name="Hughes G.M."/>
            <person name="Lavrichenko K."/>
            <person name="Devanna P."/>
            <person name="Winkler S."/>
            <person name="Jermiin L.S."/>
            <person name="Skirmuntt E.C."/>
            <person name="Katzourakis A."/>
            <person name="Burkitt-Gray L."/>
            <person name="Ray D.A."/>
            <person name="Sullivan K.A.M."/>
            <person name="Roscito J.G."/>
            <person name="Kirilenko B.M."/>
            <person name="Davalos L.M."/>
            <person name="Corthals A.P."/>
            <person name="Power M.L."/>
            <person name="Jones G."/>
            <person name="Ransome R.D."/>
            <person name="Dechmann D.K.N."/>
            <person name="Locatelli A.G."/>
            <person name="Puechmaille S.J."/>
            <person name="Fedrigo O."/>
            <person name="Jarvis E.D."/>
            <person name="Hiller M."/>
            <person name="Vernes S.C."/>
            <person name="Myers E.W."/>
            <person name="Teeling E.C."/>
        </authorList>
    </citation>
    <scope>NUCLEOTIDE SEQUENCE [LARGE SCALE GENOMIC DNA]</scope>
    <source>
        <strain evidence="1">MPipKuh1</strain>
        <tissue evidence="1">Flight muscle</tissue>
    </source>
</reference>
<dbReference type="EMBL" id="JACAGB010000013">
    <property type="protein sequence ID" value="KAF6328930.1"/>
    <property type="molecule type" value="Genomic_DNA"/>
</dbReference>
<evidence type="ECO:0000313" key="1">
    <source>
        <dbReference type="EMBL" id="KAF6328930.1"/>
    </source>
</evidence>
<comment type="caution">
    <text evidence="1">The sequence shown here is derived from an EMBL/GenBank/DDBJ whole genome shotgun (WGS) entry which is preliminary data.</text>
</comment>
<gene>
    <name evidence="1" type="ORF">mPipKuh1_008264</name>
</gene>